<reference evidence="1 2" key="1">
    <citation type="submission" date="2016-10" db="EMBL/GenBank/DDBJ databases">
        <authorList>
            <person name="de Groot N.N."/>
        </authorList>
    </citation>
    <scope>NUCLEOTIDE SEQUENCE [LARGE SCALE GENOMIC DNA]</scope>
    <source>
        <strain evidence="1 2">DSM 22558</strain>
    </source>
</reference>
<evidence type="ECO:0000313" key="2">
    <source>
        <dbReference type="Proteomes" id="UP000186904"/>
    </source>
</evidence>
<protein>
    <submittedName>
        <fullName evidence="1">Uncharacterized protein</fullName>
    </submittedName>
</protein>
<sequence>MSITHSHSKAGMAKDFLQREDVAALLDKMTSEAMT</sequence>
<evidence type="ECO:0000313" key="1">
    <source>
        <dbReference type="EMBL" id="SER33271.1"/>
    </source>
</evidence>
<dbReference type="AlphaFoldDB" id="A0A1H9NBS3"/>
<organism evidence="1 2">
    <name type="scientific">Halopseudomonas bauzanensis</name>
    <dbReference type="NCBI Taxonomy" id="653930"/>
    <lineage>
        <taxon>Bacteria</taxon>
        <taxon>Pseudomonadati</taxon>
        <taxon>Pseudomonadota</taxon>
        <taxon>Gammaproteobacteria</taxon>
        <taxon>Pseudomonadales</taxon>
        <taxon>Pseudomonadaceae</taxon>
        <taxon>Halopseudomonas</taxon>
    </lineage>
</organism>
<accession>A0A1H9NBS3</accession>
<name>A0A1H9NBS3_9GAMM</name>
<dbReference type="EMBL" id="FOGN01000001">
    <property type="protein sequence ID" value="SER33271.1"/>
    <property type="molecule type" value="Genomic_DNA"/>
</dbReference>
<gene>
    <name evidence="1" type="ORF">SAMN05216589_0222</name>
</gene>
<proteinExistence type="predicted"/>
<dbReference type="Proteomes" id="UP000186904">
    <property type="component" value="Unassembled WGS sequence"/>
</dbReference>